<feature type="compositionally biased region" description="Polar residues" evidence="1">
    <location>
        <begin position="263"/>
        <end position="273"/>
    </location>
</feature>
<dbReference type="Pfam" id="PF10979">
    <property type="entry name" value="DUF2786"/>
    <property type="match status" value="1"/>
</dbReference>
<comment type="caution">
    <text evidence="4">The sequence shown here is derived from an EMBL/GenBank/DDBJ whole genome shotgun (WGS) entry which is preliminary data.</text>
</comment>
<feature type="compositionally biased region" description="Basic and acidic residues" evidence="1">
    <location>
        <begin position="732"/>
        <end position="748"/>
    </location>
</feature>
<dbReference type="EMBL" id="JAUJDW010000030">
    <property type="protein sequence ID" value="KAK0650935.1"/>
    <property type="molecule type" value="Genomic_DNA"/>
</dbReference>
<evidence type="ECO:0000313" key="4">
    <source>
        <dbReference type="EMBL" id="KAK0650935.1"/>
    </source>
</evidence>
<dbReference type="Pfam" id="PF23771">
    <property type="entry name" value="DUF7168"/>
    <property type="match status" value="1"/>
</dbReference>
<feature type="compositionally biased region" description="Basic residues" evidence="1">
    <location>
        <begin position="337"/>
        <end position="347"/>
    </location>
</feature>
<name>A0AA39YFH6_9PEZI</name>
<feature type="compositionally biased region" description="Basic and acidic residues" evidence="1">
    <location>
        <begin position="105"/>
        <end position="118"/>
    </location>
</feature>
<feature type="domain" description="DUF2786" evidence="2">
    <location>
        <begin position="370"/>
        <end position="404"/>
    </location>
</feature>
<feature type="compositionally biased region" description="Basic and acidic residues" evidence="1">
    <location>
        <begin position="537"/>
        <end position="559"/>
    </location>
</feature>
<dbReference type="AlphaFoldDB" id="A0AA39YFH6"/>
<feature type="compositionally biased region" description="Acidic residues" evidence="1">
    <location>
        <begin position="646"/>
        <end position="660"/>
    </location>
</feature>
<feature type="domain" description="DUF7168" evidence="3">
    <location>
        <begin position="427"/>
        <end position="547"/>
    </location>
</feature>
<feature type="region of interest" description="Disordered" evidence="1">
    <location>
        <begin position="1"/>
        <end position="182"/>
    </location>
</feature>
<feature type="region of interest" description="Disordered" evidence="1">
    <location>
        <begin position="726"/>
        <end position="748"/>
    </location>
</feature>
<evidence type="ECO:0000259" key="2">
    <source>
        <dbReference type="Pfam" id="PF10979"/>
    </source>
</evidence>
<dbReference type="InterPro" id="IPR055592">
    <property type="entry name" value="DUF7168"/>
</dbReference>
<accession>A0AA39YFH6</accession>
<sequence length="748" mass="81650">MAYPSLLGIPIFGNDEADRGEGSTPAQQPIQSIVNKRDTADTHISNYRPPRVSAAPEDEADAQAARRGSRTFSYGPLRVSSAPPADDQDSIFRTIIELKSAAPRDAGRTTRTSGDEGCKQPTPARKLSPPPAPLQASPAPTDDDGFEAAAAIEDSESDRGNFTPPYAGRRFDCTSGLDDRRHIDKGKGVFIDVAASDPSMMPPGGGTARITPDPSDVENADHIPLESDDEESDIWRADEPEQQAGPRGQKRHTDYGAAGRGNTEPQGRSSAQGGISGDPAQAKRPRLTDESPLPEHLLHPLGPGKEPDSWLPVPVSRTTTAPAAEPETPEEQPSRSSRSRRTSKPKTLRPATYRAFIKELYKAPDEKMMRIIKCLEKCKHPNTTTAEGSAAMRLAQRLMSDHNVAEAEVLSHMPVEEQARRASRSVVSVRRVVDIGKEIRLGAFVWPLSNAMGIFFDCKSYSNHRTDAKEFTFYGIAENTAFAAEAFKNIHNLIAEWARSEKGSDRRDYCIGVAEELEYEATKAKTEELHLAERAEAEKLAEREEEERIQRQRELDRLRPFGSESEEEPEAEPPSTAHGITGSSGPDIVDLMEDTSDNDPGSSASSRRGRGSNGLLDTDNDVNMESGSSETGSDTDSKSEGGSDVDYADVVETGETEDDVLNLPSPMPPPPLPSLGRATSAREETPWESSGQLIAFRERATLVAEEYLKQNGITLTTARPPAPVRNWAAWRKGKEDSKKINVREQAQR</sequence>
<feature type="compositionally biased region" description="Low complexity" evidence="1">
    <location>
        <begin position="625"/>
        <end position="634"/>
    </location>
</feature>
<proteinExistence type="predicted"/>
<keyword evidence="5" id="KW-1185">Reference proteome</keyword>
<dbReference type="Proteomes" id="UP001175001">
    <property type="component" value="Unassembled WGS sequence"/>
</dbReference>
<feature type="region of interest" description="Disordered" evidence="1">
    <location>
        <begin position="537"/>
        <end position="692"/>
    </location>
</feature>
<protein>
    <recommendedName>
        <fullName evidence="6">DUF2786 domain-containing protein</fullName>
    </recommendedName>
</protein>
<dbReference type="InterPro" id="IPR024498">
    <property type="entry name" value="DUF2786"/>
</dbReference>
<gene>
    <name evidence="4" type="ORF">DIS24_g6366</name>
</gene>
<feature type="compositionally biased region" description="Basic and acidic residues" evidence="1">
    <location>
        <begin position="169"/>
        <end position="182"/>
    </location>
</feature>
<organism evidence="4 5">
    <name type="scientific">Lasiodiplodia hormozganensis</name>
    <dbReference type="NCBI Taxonomy" id="869390"/>
    <lineage>
        <taxon>Eukaryota</taxon>
        <taxon>Fungi</taxon>
        <taxon>Dikarya</taxon>
        <taxon>Ascomycota</taxon>
        <taxon>Pezizomycotina</taxon>
        <taxon>Dothideomycetes</taxon>
        <taxon>Dothideomycetes incertae sedis</taxon>
        <taxon>Botryosphaeriales</taxon>
        <taxon>Botryosphaeriaceae</taxon>
        <taxon>Lasiodiplodia</taxon>
    </lineage>
</organism>
<evidence type="ECO:0000313" key="5">
    <source>
        <dbReference type="Proteomes" id="UP001175001"/>
    </source>
</evidence>
<evidence type="ECO:0000256" key="1">
    <source>
        <dbReference type="SAM" id="MobiDB-lite"/>
    </source>
</evidence>
<feature type="compositionally biased region" description="Polar residues" evidence="1">
    <location>
        <begin position="24"/>
        <end position="34"/>
    </location>
</feature>
<feature type="region of interest" description="Disordered" evidence="1">
    <location>
        <begin position="194"/>
        <end position="349"/>
    </location>
</feature>
<evidence type="ECO:0000259" key="3">
    <source>
        <dbReference type="Pfam" id="PF23771"/>
    </source>
</evidence>
<reference evidence="4" key="1">
    <citation type="submission" date="2023-06" db="EMBL/GenBank/DDBJ databases">
        <title>Multi-omics analyses reveal the molecular pathogenesis toolkit of Lasiodiplodia hormozganensis, a cross-kingdom pathogen.</title>
        <authorList>
            <person name="Felix C."/>
            <person name="Meneses R."/>
            <person name="Goncalves M.F.M."/>
            <person name="Tilleman L."/>
            <person name="Duarte A.S."/>
            <person name="Jorrin-Novo J.V."/>
            <person name="Van De Peer Y."/>
            <person name="Deforce D."/>
            <person name="Van Nieuwerburgh F."/>
            <person name="Esteves A.C."/>
            <person name="Alves A."/>
        </authorList>
    </citation>
    <scope>NUCLEOTIDE SEQUENCE</scope>
    <source>
        <strain evidence="4">CBS 339.90</strain>
    </source>
</reference>
<evidence type="ECO:0008006" key="6">
    <source>
        <dbReference type="Google" id="ProtNLM"/>
    </source>
</evidence>